<dbReference type="Gene3D" id="3.40.50.620">
    <property type="entry name" value="HUPs"/>
    <property type="match status" value="1"/>
</dbReference>
<feature type="site" description="Interaction with tRNA" evidence="9">
    <location>
        <position position="131"/>
    </location>
</feature>
<dbReference type="InterPro" id="IPR023382">
    <property type="entry name" value="MnmA-like_central_sf"/>
</dbReference>
<organism evidence="12 13">
    <name type="scientific">Candidatus Acidulodesulfobacterium acidiphilum</name>
    <dbReference type="NCBI Taxonomy" id="2597224"/>
    <lineage>
        <taxon>Bacteria</taxon>
        <taxon>Deltaproteobacteria</taxon>
        <taxon>Candidatus Acidulodesulfobacterales</taxon>
        <taxon>Candidatus Acidulodesulfobacterium</taxon>
    </lineage>
</organism>
<feature type="domain" description="tRNA-specific 2-thiouridylase MnmA-like C-terminal" evidence="10">
    <location>
        <begin position="283"/>
        <end position="361"/>
    </location>
</feature>
<keyword evidence="4 9" id="KW-0547">Nucleotide-binding</keyword>
<keyword evidence="9" id="KW-0963">Cytoplasm</keyword>
<dbReference type="FunFam" id="2.30.30.280:FF:000001">
    <property type="entry name" value="tRNA-specific 2-thiouridylase MnmA"/>
    <property type="match status" value="1"/>
</dbReference>
<dbReference type="InterPro" id="IPR046884">
    <property type="entry name" value="MnmA-like_central"/>
</dbReference>
<evidence type="ECO:0000259" key="10">
    <source>
        <dbReference type="Pfam" id="PF20258"/>
    </source>
</evidence>
<evidence type="ECO:0000259" key="11">
    <source>
        <dbReference type="Pfam" id="PF20259"/>
    </source>
</evidence>
<dbReference type="PANTHER" id="PTHR11933:SF5">
    <property type="entry name" value="MITOCHONDRIAL TRNA-SPECIFIC 2-THIOURIDYLASE 1"/>
    <property type="match status" value="1"/>
</dbReference>
<dbReference type="InterPro" id="IPR004506">
    <property type="entry name" value="MnmA-like"/>
</dbReference>
<dbReference type="Pfam" id="PF20258">
    <property type="entry name" value="tRNA_Me_trans_C"/>
    <property type="match status" value="1"/>
</dbReference>
<evidence type="ECO:0000256" key="8">
    <source>
        <dbReference type="ARBA" id="ARBA00051542"/>
    </source>
</evidence>
<evidence type="ECO:0000256" key="4">
    <source>
        <dbReference type="ARBA" id="ARBA00022741"/>
    </source>
</evidence>
<feature type="active site" description="Nucleophile" evidence="9">
    <location>
        <position position="106"/>
    </location>
</feature>
<name>A0A520XF02_9DELT</name>
<feature type="binding site" evidence="9">
    <location>
        <position position="130"/>
    </location>
    <ligand>
        <name>ATP</name>
        <dbReference type="ChEBI" id="CHEBI:30616"/>
    </ligand>
</feature>
<feature type="site" description="Interaction with tRNA" evidence="9">
    <location>
        <position position="345"/>
    </location>
</feature>
<protein>
    <recommendedName>
        <fullName evidence="9">tRNA-specific 2-thiouridylase MnmA</fullName>
        <ecNumber evidence="9">2.8.1.13</ecNumber>
    </recommendedName>
</protein>
<comment type="similarity">
    <text evidence="9">Belongs to the MnmA/TRMU family.</text>
</comment>
<dbReference type="CDD" id="cd01998">
    <property type="entry name" value="MnmA_TRMU-like"/>
    <property type="match status" value="1"/>
</dbReference>
<keyword evidence="6 9" id="KW-0694">RNA-binding</keyword>
<keyword evidence="2 9" id="KW-0808">Transferase</keyword>
<feature type="active site" description="Cysteine persulfide intermediate" evidence="9">
    <location>
        <position position="204"/>
    </location>
</feature>
<dbReference type="Pfam" id="PF03054">
    <property type="entry name" value="tRNA_Me_trans"/>
    <property type="match status" value="1"/>
</dbReference>
<dbReference type="GO" id="GO:0000049">
    <property type="term" value="F:tRNA binding"/>
    <property type="evidence" value="ECO:0007669"/>
    <property type="project" value="UniProtKB-KW"/>
</dbReference>
<evidence type="ECO:0000256" key="6">
    <source>
        <dbReference type="ARBA" id="ARBA00022884"/>
    </source>
</evidence>
<comment type="caution">
    <text evidence="9">Lacks conserved residue(s) required for the propagation of feature annotation.</text>
</comment>
<keyword evidence="7" id="KW-1015">Disulfide bond</keyword>
<feature type="region of interest" description="Interaction with tRNA" evidence="9">
    <location>
        <begin position="153"/>
        <end position="155"/>
    </location>
</feature>
<evidence type="ECO:0000256" key="3">
    <source>
        <dbReference type="ARBA" id="ARBA00022694"/>
    </source>
</evidence>
<gene>
    <name evidence="9 12" type="primary">mnmA</name>
    <name evidence="12" type="ORF">EVJ48_03510</name>
</gene>
<evidence type="ECO:0000256" key="9">
    <source>
        <dbReference type="HAMAP-Rule" id="MF_00144"/>
    </source>
</evidence>
<feature type="domain" description="tRNA-specific 2-thiouridylase MnmA-like central" evidence="11">
    <location>
        <begin position="214"/>
        <end position="276"/>
    </location>
</feature>
<dbReference type="Gene3D" id="2.30.30.280">
    <property type="entry name" value="Adenine nucleotide alpha hydrolases-like domains"/>
    <property type="match status" value="1"/>
</dbReference>
<feature type="binding site" evidence="9">
    <location>
        <begin position="12"/>
        <end position="19"/>
    </location>
    <ligand>
        <name>ATP</name>
        <dbReference type="ChEBI" id="CHEBI:30616"/>
    </ligand>
</feature>
<evidence type="ECO:0000313" key="12">
    <source>
        <dbReference type="EMBL" id="RZV39763.1"/>
    </source>
</evidence>
<evidence type="ECO:0000256" key="5">
    <source>
        <dbReference type="ARBA" id="ARBA00022840"/>
    </source>
</evidence>
<feature type="region of interest" description="Interaction with tRNA" evidence="9">
    <location>
        <begin position="312"/>
        <end position="313"/>
    </location>
</feature>
<dbReference type="GO" id="GO:0103016">
    <property type="term" value="F:tRNA-uridine 2-sulfurtransferase activity"/>
    <property type="evidence" value="ECO:0007669"/>
    <property type="project" value="UniProtKB-EC"/>
</dbReference>
<dbReference type="SUPFAM" id="SSF52402">
    <property type="entry name" value="Adenine nucleotide alpha hydrolases-like"/>
    <property type="match status" value="1"/>
</dbReference>
<dbReference type="PANTHER" id="PTHR11933">
    <property type="entry name" value="TRNA 5-METHYLAMINOMETHYL-2-THIOURIDYLATE -METHYLTRANSFERASE"/>
    <property type="match status" value="1"/>
</dbReference>
<dbReference type="Proteomes" id="UP000322454">
    <property type="component" value="Unassembled WGS sequence"/>
</dbReference>
<evidence type="ECO:0000256" key="2">
    <source>
        <dbReference type="ARBA" id="ARBA00022679"/>
    </source>
</evidence>
<comment type="catalytic activity">
    <reaction evidence="8 9">
        <text>S-sulfanyl-L-cysteinyl-[protein] + uridine(34) in tRNA + AH2 + ATP = 2-thiouridine(34) in tRNA + L-cysteinyl-[protein] + A + AMP + diphosphate + H(+)</text>
        <dbReference type="Rhea" id="RHEA:47032"/>
        <dbReference type="Rhea" id="RHEA-COMP:10131"/>
        <dbReference type="Rhea" id="RHEA-COMP:11726"/>
        <dbReference type="Rhea" id="RHEA-COMP:11727"/>
        <dbReference type="Rhea" id="RHEA-COMP:11728"/>
        <dbReference type="ChEBI" id="CHEBI:13193"/>
        <dbReference type="ChEBI" id="CHEBI:15378"/>
        <dbReference type="ChEBI" id="CHEBI:17499"/>
        <dbReference type="ChEBI" id="CHEBI:29950"/>
        <dbReference type="ChEBI" id="CHEBI:30616"/>
        <dbReference type="ChEBI" id="CHEBI:33019"/>
        <dbReference type="ChEBI" id="CHEBI:61963"/>
        <dbReference type="ChEBI" id="CHEBI:65315"/>
        <dbReference type="ChEBI" id="CHEBI:87170"/>
        <dbReference type="ChEBI" id="CHEBI:456215"/>
        <dbReference type="EC" id="2.8.1.13"/>
    </reaction>
</comment>
<dbReference type="Pfam" id="PF20259">
    <property type="entry name" value="tRNA_Me_trans_M"/>
    <property type="match status" value="1"/>
</dbReference>
<dbReference type="FunFam" id="3.40.50.620:FF:000115">
    <property type="entry name" value="tRNA-specific 2-thiouridylase MnmA"/>
    <property type="match status" value="1"/>
</dbReference>
<keyword evidence="1 9" id="KW-0820">tRNA-binding</keyword>
<dbReference type="HAMAP" id="MF_00144">
    <property type="entry name" value="tRNA_thiouridyl_MnmA"/>
    <property type="match status" value="1"/>
</dbReference>
<dbReference type="InterPro" id="IPR014729">
    <property type="entry name" value="Rossmann-like_a/b/a_fold"/>
</dbReference>
<evidence type="ECO:0000313" key="13">
    <source>
        <dbReference type="Proteomes" id="UP000322454"/>
    </source>
</evidence>
<dbReference type="NCBIfam" id="NF001138">
    <property type="entry name" value="PRK00143.1"/>
    <property type="match status" value="1"/>
</dbReference>
<comment type="caution">
    <text evidence="12">The sequence shown here is derived from an EMBL/GenBank/DDBJ whole genome shotgun (WGS) entry which is preliminary data.</text>
</comment>
<dbReference type="NCBIfam" id="TIGR00420">
    <property type="entry name" value="trmU"/>
    <property type="match status" value="1"/>
</dbReference>
<dbReference type="GO" id="GO:0002143">
    <property type="term" value="P:tRNA wobble position uridine thiolation"/>
    <property type="evidence" value="ECO:0007669"/>
    <property type="project" value="TreeGrafter"/>
</dbReference>
<dbReference type="EMBL" id="SHMQ01000006">
    <property type="protein sequence ID" value="RZV39763.1"/>
    <property type="molecule type" value="Genomic_DNA"/>
</dbReference>
<sequence>MLIKSNKTVAVAMSGGVDSSVSAIILKKRGYSVIGVSMHLVSEDASSGTLKTCCSTDDIISAKRVCVKLGIPHFVVNLENEFKTEVIDRFVTEYLNGKTPNPCIVCNCVMKFDLLIKRAKELGADFLATGHYARITADTDGRYFLLKSKDLSKDQSYVLYGLSQENLKSIMFPVGNMNKMQTRRIASNAGFTDISGKKDSVEICFVPDKDYAGFIKKHSAICLKKGVIKNLRGEIIGEHSGIFNYTVGQRKRLGVSSKNPLYVVNISAENNEIFVGNMEDCMSDSLTVKNFNFINPEYKNLLEEIKTSVKIRYSSPDYRCKARILEDGSVKIKFGEKVKFITPGQSAVLYSGIKVIGGGIIE</sequence>
<evidence type="ECO:0000256" key="7">
    <source>
        <dbReference type="ARBA" id="ARBA00023157"/>
    </source>
</evidence>
<dbReference type="Gene3D" id="2.40.30.10">
    <property type="entry name" value="Translation factors"/>
    <property type="match status" value="1"/>
</dbReference>
<evidence type="ECO:0000256" key="1">
    <source>
        <dbReference type="ARBA" id="ARBA00022555"/>
    </source>
</evidence>
<keyword evidence="5 9" id="KW-0067">ATP-binding</keyword>
<comment type="subcellular location">
    <subcellularLocation>
        <location evidence="9">Cytoplasm</location>
    </subcellularLocation>
</comment>
<dbReference type="GO" id="GO:0005737">
    <property type="term" value="C:cytoplasm"/>
    <property type="evidence" value="ECO:0007669"/>
    <property type="project" value="UniProtKB-SubCell"/>
</dbReference>
<accession>A0A520XF02</accession>
<feature type="binding site" evidence="9">
    <location>
        <position position="38"/>
    </location>
    <ligand>
        <name>ATP</name>
        <dbReference type="ChEBI" id="CHEBI:30616"/>
    </ligand>
</feature>
<dbReference type="InterPro" id="IPR046885">
    <property type="entry name" value="MnmA-like_C"/>
</dbReference>
<keyword evidence="3 9" id="KW-0819">tRNA processing</keyword>
<dbReference type="GO" id="GO:0005524">
    <property type="term" value="F:ATP binding"/>
    <property type="evidence" value="ECO:0007669"/>
    <property type="project" value="UniProtKB-KW"/>
</dbReference>
<dbReference type="EC" id="2.8.1.13" evidence="9"/>
<reference evidence="12 13" key="1">
    <citation type="submission" date="2019-01" db="EMBL/GenBank/DDBJ databases">
        <title>Insights into ecological role of a new deltaproteobacterial order Candidatus Sinidesulfobacterales (Sva0485) by metagenomics and metatranscriptomics.</title>
        <authorList>
            <person name="Tan S."/>
            <person name="Liu J."/>
            <person name="Fang Y."/>
            <person name="Hedlund B."/>
            <person name="Lian Z.-H."/>
            <person name="Huang L.-Y."/>
            <person name="Li J.-T."/>
            <person name="Huang L.-N."/>
            <person name="Li W.-J."/>
            <person name="Jiang H.-C."/>
            <person name="Dong H.-L."/>
            <person name="Shu W.-S."/>
        </authorList>
    </citation>
    <scope>NUCLEOTIDE SEQUENCE [LARGE SCALE GENOMIC DNA]</scope>
    <source>
        <strain evidence="12">AP4</strain>
    </source>
</reference>
<dbReference type="AlphaFoldDB" id="A0A520XF02"/>
<comment type="function">
    <text evidence="9">Catalyzes the 2-thiolation of uridine at the wobble position (U34) of tRNA, leading to the formation of s(2)U34.</text>
</comment>
<proteinExistence type="inferred from homology"/>